<organism evidence="14 15">
    <name type="scientific">Alligator mississippiensis</name>
    <name type="common">American alligator</name>
    <dbReference type="NCBI Taxonomy" id="8496"/>
    <lineage>
        <taxon>Eukaryota</taxon>
        <taxon>Metazoa</taxon>
        <taxon>Chordata</taxon>
        <taxon>Craniata</taxon>
        <taxon>Vertebrata</taxon>
        <taxon>Euteleostomi</taxon>
        <taxon>Archelosauria</taxon>
        <taxon>Archosauria</taxon>
        <taxon>Crocodylia</taxon>
        <taxon>Alligatoridae</taxon>
        <taxon>Alligatorinae</taxon>
        <taxon>Alligator</taxon>
    </lineage>
</organism>
<keyword evidence="8" id="KW-0238">DNA-binding</keyword>
<feature type="region of interest" description="Disordered" evidence="12">
    <location>
        <begin position="995"/>
        <end position="1014"/>
    </location>
</feature>
<dbReference type="FunFam" id="3.30.160.60:FF:002620">
    <property type="entry name" value="Zinc finger protein 516"/>
    <property type="match status" value="1"/>
</dbReference>
<dbReference type="InterPro" id="IPR051967">
    <property type="entry name" value="Krueppel_C2H2-ZF"/>
</dbReference>
<protein>
    <submittedName>
        <fullName evidence="14">Zinc finger protein 516 isoform A</fullName>
    </submittedName>
</protein>
<feature type="region of interest" description="Disordered" evidence="12">
    <location>
        <begin position="1168"/>
        <end position="1187"/>
    </location>
</feature>
<feature type="domain" description="C2H2-type" evidence="13">
    <location>
        <begin position="357"/>
        <end position="384"/>
    </location>
</feature>
<feature type="region of interest" description="Disordered" evidence="12">
    <location>
        <begin position="804"/>
        <end position="828"/>
    </location>
</feature>
<dbReference type="GO" id="GO:0008270">
    <property type="term" value="F:zinc ion binding"/>
    <property type="evidence" value="ECO:0007669"/>
    <property type="project" value="UniProtKB-KW"/>
</dbReference>
<feature type="region of interest" description="Disordered" evidence="12">
    <location>
        <begin position="573"/>
        <end position="633"/>
    </location>
</feature>
<evidence type="ECO:0000256" key="7">
    <source>
        <dbReference type="ARBA" id="ARBA00023015"/>
    </source>
</evidence>
<dbReference type="eggNOG" id="KOG1721">
    <property type="taxonomic scope" value="Eukaryota"/>
</dbReference>
<evidence type="ECO:0000256" key="11">
    <source>
        <dbReference type="PROSITE-ProRule" id="PRU00042"/>
    </source>
</evidence>
<feature type="domain" description="C2H2-type" evidence="13">
    <location>
        <begin position="385"/>
        <end position="412"/>
    </location>
</feature>
<dbReference type="PANTHER" id="PTHR45925">
    <property type="entry name" value="ZINC FINGER PROTEIN"/>
    <property type="match status" value="1"/>
</dbReference>
<evidence type="ECO:0000256" key="1">
    <source>
        <dbReference type="ARBA" id="ARBA00004123"/>
    </source>
</evidence>
<comment type="caution">
    <text evidence="14">The sequence shown here is derived from an EMBL/GenBank/DDBJ whole genome shotgun (WGS) entry which is preliminary data.</text>
</comment>
<evidence type="ECO:0000256" key="8">
    <source>
        <dbReference type="ARBA" id="ARBA00023125"/>
    </source>
</evidence>
<feature type="domain" description="C2H2-type" evidence="13">
    <location>
        <begin position="284"/>
        <end position="312"/>
    </location>
</feature>
<feature type="domain" description="C2H2-type" evidence="13">
    <location>
        <begin position="156"/>
        <end position="183"/>
    </location>
</feature>
<feature type="domain" description="C2H2-type" evidence="13">
    <location>
        <begin position="637"/>
        <end position="664"/>
    </location>
</feature>
<evidence type="ECO:0000313" key="15">
    <source>
        <dbReference type="Proteomes" id="UP000050525"/>
    </source>
</evidence>
<dbReference type="FunFam" id="3.30.160.60:FF:002223">
    <property type="entry name" value="zinc finger protein 516 isoform X3"/>
    <property type="match status" value="1"/>
</dbReference>
<keyword evidence="15" id="KW-1185">Reference proteome</keyword>
<feature type="region of interest" description="Disordered" evidence="12">
    <location>
        <begin position="656"/>
        <end position="741"/>
    </location>
</feature>
<feature type="region of interest" description="Disordered" evidence="12">
    <location>
        <begin position="1269"/>
        <end position="1299"/>
    </location>
</feature>
<dbReference type="Proteomes" id="UP000050525">
    <property type="component" value="Unassembled WGS sequence"/>
</dbReference>
<evidence type="ECO:0000256" key="6">
    <source>
        <dbReference type="ARBA" id="ARBA00022833"/>
    </source>
</evidence>
<feature type="compositionally biased region" description="Low complexity" evidence="12">
    <location>
        <begin position="679"/>
        <end position="698"/>
    </location>
</feature>
<evidence type="ECO:0000256" key="10">
    <source>
        <dbReference type="ARBA" id="ARBA00023242"/>
    </source>
</evidence>
<dbReference type="EMBL" id="AKHW03003201">
    <property type="protein sequence ID" value="KYO35389.1"/>
    <property type="molecule type" value="Genomic_DNA"/>
</dbReference>
<dbReference type="SMART" id="SM00355">
    <property type="entry name" value="ZnF_C2H2"/>
    <property type="match status" value="10"/>
</dbReference>
<feature type="region of interest" description="Disordered" evidence="12">
    <location>
        <begin position="1124"/>
        <end position="1144"/>
    </location>
</feature>
<dbReference type="InterPro" id="IPR036236">
    <property type="entry name" value="Znf_C2H2_sf"/>
</dbReference>
<dbReference type="InterPro" id="IPR013087">
    <property type="entry name" value="Znf_C2H2_type"/>
</dbReference>
<feature type="compositionally biased region" description="Polar residues" evidence="12">
    <location>
        <begin position="805"/>
        <end position="816"/>
    </location>
</feature>
<feature type="compositionally biased region" description="Basic and acidic residues" evidence="12">
    <location>
        <begin position="573"/>
        <end position="582"/>
    </location>
</feature>
<dbReference type="SUPFAM" id="SSF57667">
    <property type="entry name" value="beta-beta-alpha zinc fingers"/>
    <property type="match status" value="4"/>
</dbReference>
<evidence type="ECO:0000256" key="9">
    <source>
        <dbReference type="ARBA" id="ARBA00023163"/>
    </source>
</evidence>
<gene>
    <name evidence="14" type="primary">ZNF516</name>
    <name evidence="14" type="ORF">Y1Q_0007976</name>
</gene>
<evidence type="ECO:0000259" key="13">
    <source>
        <dbReference type="PROSITE" id="PS50157"/>
    </source>
</evidence>
<dbReference type="PROSITE" id="PS50157">
    <property type="entry name" value="ZINC_FINGER_C2H2_2"/>
    <property type="match status" value="8"/>
</dbReference>
<dbReference type="STRING" id="8496.A0A151NFF9"/>
<keyword evidence="5 11" id="KW-0863">Zinc-finger</keyword>
<accession>A0A151NFF9</accession>
<evidence type="ECO:0000313" key="14">
    <source>
        <dbReference type="EMBL" id="KYO35389.1"/>
    </source>
</evidence>
<sequence length="1299" mass="144204">MGLTMRRSVCFCEGFQERSVWTHGALEGAHGFTFRFLFVWVPSLKCCYLKRTRCSVLSAYETHTYPLTTQSFLRHQKEDLSTENEERKLTWQNCMIENAVRLSAIGQVLVLLPCLTDVVAVVQMDRNREAEMELRRSSSPGKMNKSDVDGDKVMCHSCCICGKSFPFQSSLSQHMRKHTGEKPYKCPYCDHRASQKGNLKIHIRSHRTGTLSQGHEVEMGEAQLGEMGVSEGLDGCTSPTKSTSACNKIVNGATQTDNGKILLRSSKKEVADSTPAEDGKLPIYQCTFCKNKFERKKDLEQHIHQVHKPFKCRLCNYMTLREETLLNHIEKDHIIAQVPNGEAYTENCKSELSAGEFPCEVCGQAFSQTWFLKAHMKKHRGSFDHGCHICGRRFKEPWFLKNHMKAHGPKTGSKNKPKNDLELIATINDVIQEETIVTGLSLYEVCTKCGNLFTNMESLKAHNAVHYKAQRSSIEDKAESLIDGNLDPSVTKQFFLQCLNLRPSVGTDRVTRGQLGKRVAELDPVNSYQAWHLATKGKVAEPSEYIKYVGWDEVLADADVTYDKDKREYILVNQEKRKRDQDSPSSSSNPKKKSCASGRLEKNSGVQSGENCIISPGDLDYKPSSKQSRRASQNKSTECFECGKIFRTYHQMVLHSRVHRKERRSCSESGMATQPDRYGSSSEEGDSGSVTGPSTPGSASAPEDSVTSGMGEEGAEDSSEEGLPEPSLGGKSYHCNLSQGQTPMMTSQVDEVPQLGSYNARESDANESKAEIPALISALENKIKEPFPEYEDQRCSPGLKMPAFRQSQEPPCSSSIADLASGRGQTPSDMVTDLKTSVEMQASHSKENLPCREHPMVEKGAEAQEMVLLDLSEKSTRDDLCNKGFTSSLQAALIVHPCPFCNHKTYYPEVLWMHKRILHKVSCNSMVPPWVQQNGFKSIKNNMVFLARNGRTGPPPVLGGKECHPLPIARFTRTQVPSALPGSKSNSFPVGMSTKPGNMHQSKDSHSFGHCGPRSSGLDGYRLAKLNNTQEQYSIAAQQSQLKSKYDVNSKLMQAGSFNRSLTPTQTVIYRPNTQPANSKQVEKYVVPQGNAGFTSSGKHCASDSLKAKFNPPSQYHPLCKTEQYSKHEEPSVPQQESHTKAGNEMRTLANCTTGARASPLMHSQLSAAGASPGLHSNKQESASDDHEKRLDILNIFKTYIPKDLASLYQTWGANSPALDHAGMFRTQTRQGDCVCIECGKCFNQPSHLRTHLRSHTVVFESNGLRGTEVHTTSADAPKQGRDHSNADIVHTVPLRKGT</sequence>
<dbReference type="FunFam" id="3.30.160.60:FF:000652">
    <property type="entry name" value="Zinc finger protein 516"/>
    <property type="match status" value="1"/>
</dbReference>
<dbReference type="GO" id="GO:0000978">
    <property type="term" value="F:RNA polymerase II cis-regulatory region sequence-specific DNA binding"/>
    <property type="evidence" value="ECO:0007669"/>
    <property type="project" value="TreeGrafter"/>
</dbReference>
<keyword evidence="7" id="KW-0805">Transcription regulation</keyword>
<evidence type="ECO:0000256" key="12">
    <source>
        <dbReference type="SAM" id="MobiDB-lite"/>
    </source>
</evidence>
<keyword evidence="4" id="KW-0677">Repeat</keyword>
<dbReference type="FunFam" id="3.30.160.60:FF:000075">
    <property type="entry name" value="Putative zinc finger protein 536"/>
    <property type="match status" value="1"/>
</dbReference>
<reference evidence="14 15" key="1">
    <citation type="journal article" date="2012" name="Genome Biol.">
        <title>Sequencing three crocodilian genomes to illuminate the evolution of archosaurs and amniotes.</title>
        <authorList>
            <person name="St John J.A."/>
            <person name="Braun E.L."/>
            <person name="Isberg S.R."/>
            <person name="Miles L.G."/>
            <person name="Chong A.Y."/>
            <person name="Gongora J."/>
            <person name="Dalzell P."/>
            <person name="Moran C."/>
            <person name="Bed'hom B."/>
            <person name="Abzhanov A."/>
            <person name="Burgess S.C."/>
            <person name="Cooksey A.M."/>
            <person name="Castoe T.A."/>
            <person name="Crawford N.G."/>
            <person name="Densmore L.D."/>
            <person name="Drew J.C."/>
            <person name="Edwards S.V."/>
            <person name="Faircloth B.C."/>
            <person name="Fujita M.K."/>
            <person name="Greenwold M.J."/>
            <person name="Hoffmann F.G."/>
            <person name="Howard J.M."/>
            <person name="Iguchi T."/>
            <person name="Janes D.E."/>
            <person name="Khan S.Y."/>
            <person name="Kohno S."/>
            <person name="de Koning A.J."/>
            <person name="Lance S.L."/>
            <person name="McCarthy F.M."/>
            <person name="McCormack J.E."/>
            <person name="Merchant M.E."/>
            <person name="Peterson D.G."/>
            <person name="Pollock D.D."/>
            <person name="Pourmand N."/>
            <person name="Raney B.J."/>
            <person name="Roessler K.A."/>
            <person name="Sanford J.R."/>
            <person name="Sawyer R.H."/>
            <person name="Schmidt C.J."/>
            <person name="Triplett E.W."/>
            <person name="Tuberville T.D."/>
            <person name="Venegas-Anaya M."/>
            <person name="Howard J.T."/>
            <person name="Jarvis E.D."/>
            <person name="Guillette L.J.Jr."/>
            <person name="Glenn T.C."/>
            <person name="Green R.E."/>
            <person name="Ray D.A."/>
        </authorList>
    </citation>
    <scope>NUCLEOTIDE SEQUENCE [LARGE SCALE GENOMIC DNA]</scope>
    <source>
        <strain evidence="14">KSC_2009_1</strain>
    </source>
</reference>
<evidence type="ECO:0000256" key="3">
    <source>
        <dbReference type="ARBA" id="ARBA00022723"/>
    </source>
</evidence>
<keyword evidence="9" id="KW-0804">Transcription</keyword>
<keyword evidence="6" id="KW-0862">Zinc</keyword>
<comment type="similarity">
    <text evidence="2">Belongs to the krueppel C2H2-type zinc-finger protein family.</text>
</comment>
<evidence type="ECO:0000256" key="5">
    <source>
        <dbReference type="ARBA" id="ARBA00022771"/>
    </source>
</evidence>
<keyword evidence="3" id="KW-0479">Metal-binding</keyword>
<feature type="compositionally biased region" description="Acidic residues" evidence="12">
    <location>
        <begin position="713"/>
        <end position="723"/>
    </location>
</feature>
<dbReference type="PANTHER" id="PTHR45925:SF3">
    <property type="entry name" value="ZINC FINGER PROTEIN 516"/>
    <property type="match status" value="1"/>
</dbReference>
<evidence type="ECO:0000256" key="2">
    <source>
        <dbReference type="ARBA" id="ARBA00006991"/>
    </source>
</evidence>
<dbReference type="FunFam" id="3.30.160.60:FF:001137">
    <property type="entry name" value="Combgap, isoform L"/>
    <property type="match status" value="1"/>
</dbReference>
<feature type="domain" description="C2H2-type" evidence="13">
    <location>
        <begin position="184"/>
        <end position="206"/>
    </location>
</feature>
<dbReference type="GO" id="GO:0005634">
    <property type="term" value="C:nucleus"/>
    <property type="evidence" value="ECO:0007669"/>
    <property type="project" value="UniProtKB-SubCell"/>
</dbReference>
<dbReference type="PROSITE" id="PS00028">
    <property type="entry name" value="ZINC_FINGER_C2H2_1"/>
    <property type="match status" value="7"/>
</dbReference>
<feature type="domain" description="C2H2-type" evidence="13">
    <location>
        <begin position="1234"/>
        <end position="1257"/>
    </location>
</feature>
<feature type="compositionally biased region" description="Basic and acidic residues" evidence="12">
    <location>
        <begin position="1178"/>
        <end position="1187"/>
    </location>
</feature>
<feature type="compositionally biased region" description="Polar residues" evidence="12">
    <location>
        <begin position="624"/>
        <end position="633"/>
    </location>
</feature>
<proteinExistence type="inferred from homology"/>
<keyword evidence="10" id="KW-0539">Nucleus</keyword>
<name>A0A151NFF9_ALLMI</name>
<dbReference type="Pfam" id="PF00096">
    <property type="entry name" value="zf-C2H2"/>
    <property type="match status" value="5"/>
</dbReference>
<comment type="subcellular location">
    <subcellularLocation>
        <location evidence="1">Nucleus</location>
    </subcellularLocation>
</comment>
<dbReference type="GO" id="GO:0000981">
    <property type="term" value="F:DNA-binding transcription factor activity, RNA polymerase II-specific"/>
    <property type="evidence" value="ECO:0007669"/>
    <property type="project" value="TreeGrafter"/>
</dbReference>
<feature type="domain" description="C2H2-type" evidence="13">
    <location>
        <begin position="444"/>
        <end position="471"/>
    </location>
</feature>
<dbReference type="Gene3D" id="3.30.160.60">
    <property type="entry name" value="Classic Zinc Finger"/>
    <property type="match status" value="5"/>
</dbReference>
<evidence type="ECO:0000256" key="4">
    <source>
        <dbReference type="ARBA" id="ARBA00022737"/>
    </source>
</evidence>